<sequence>MAQTDRATGYQGDLAVKAPVLVASTGNLTLSSTQTIDGIAVSDGDRVLVKDQTTVSENGIYLADTGDWGRDKDFDGAKDVVRGTVIHVSTGSANGDLWFSVTSTGNNIPGTDNITFAQTAGLTATNVLAGSLDTDSNAINFSEGAAVASDSTTNIWVVDGNTVHITGGVSITSLSTAPRIGALRHVIFDSTLVLTAGANLTLPSSTDIVTAANDAAVFYADSTTLIRCLDYLPKDGRPTTRNETLETVSSAGAAISGTGFTVLSSDSTSGTTPYLVGKPGPGVQKDIHLQTSATLITLNTTAPTILFQGTSLGIGATVGSTVLSVSSSAVGISGTIMLRGLSDTVWSIANFPSYMIVSS</sequence>
<gene>
    <name evidence="1" type="ORF">LCGC14_2209250</name>
</gene>
<reference evidence="1" key="1">
    <citation type="journal article" date="2015" name="Nature">
        <title>Complex archaea that bridge the gap between prokaryotes and eukaryotes.</title>
        <authorList>
            <person name="Spang A."/>
            <person name="Saw J.H."/>
            <person name="Jorgensen S.L."/>
            <person name="Zaremba-Niedzwiedzka K."/>
            <person name="Martijn J."/>
            <person name="Lind A.E."/>
            <person name="van Eijk R."/>
            <person name="Schleper C."/>
            <person name="Guy L."/>
            <person name="Ettema T.J."/>
        </authorList>
    </citation>
    <scope>NUCLEOTIDE SEQUENCE</scope>
</reference>
<protein>
    <recommendedName>
        <fullName evidence="2">Major tropism determinant N-terminal domain-containing protein</fullName>
    </recommendedName>
</protein>
<comment type="caution">
    <text evidence="1">The sequence shown here is derived from an EMBL/GenBank/DDBJ whole genome shotgun (WGS) entry which is preliminary data.</text>
</comment>
<name>A0A0F9DEG5_9ZZZZ</name>
<dbReference type="AlphaFoldDB" id="A0A0F9DEG5"/>
<proteinExistence type="predicted"/>
<evidence type="ECO:0008006" key="2">
    <source>
        <dbReference type="Google" id="ProtNLM"/>
    </source>
</evidence>
<accession>A0A0F9DEG5</accession>
<evidence type="ECO:0000313" key="1">
    <source>
        <dbReference type="EMBL" id="KKL60044.1"/>
    </source>
</evidence>
<organism evidence="1">
    <name type="scientific">marine sediment metagenome</name>
    <dbReference type="NCBI Taxonomy" id="412755"/>
    <lineage>
        <taxon>unclassified sequences</taxon>
        <taxon>metagenomes</taxon>
        <taxon>ecological metagenomes</taxon>
    </lineage>
</organism>
<dbReference type="EMBL" id="LAZR01029283">
    <property type="protein sequence ID" value="KKL60044.1"/>
    <property type="molecule type" value="Genomic_DNA"/>
</dbReference>